<keyword evidence="1" id="KW-0472">Membrane</keyword>
<dbReference type="RefSeq" id="WP_155463433.1">
    <property type="nucleotide sequence ID" value="NZ_WNKY01000008.1"/>
</dbReference>
<keyword evidence="1" id="KW-1133">Transmembrane helix</keyword>
<comment type="caution">
    <text evidence="2">The sequence shown here is derived from an EMBL/GenBank/DDBJ whole genome shotgun (WGS) entry which is preliminary data.</text>
</comment>
<reference evidence="2 3" key="1">
    <citation type="submission" date="2019-11" db="EMBL/GenBank/DDBJ databases">
        <title>Type strains purchased from KCTC, JCM and DSMZ.</title>
        <authorList>
            <person name="Lu H."/>
        </authorList>
    </citation>
    <scope>NUCLEOTIDE SEQUENCE [LARGE SCALE GENOMIC DNA]</scope>
    <source>
        <strain evidence="2 3">KCTC 22382</strain>
    </source>
</reference>
<accession>A0A6L6PG09</accession>
<sequence length="99" mass="11257">MSMKFDDERPETYHWRVHTEKRIERLETDNMSHEVDIAFLKAHYATKDDIAELKAAIAALEARIDTKIAEAKTTIIIWVVGAVFLGQLLPALLKLLIPG</sequence>
<evidence type="ECO:0008006" key="4">
    <source>
        <dbReference type="Google" id="ProtNLM"/>
    </source>
</evidence>
<gene>
    <name evidence="2" type="ORF">GM676_10245</name>
</gene>
<proteinExistence type="predicted"/>
<keyword evidence="3" id="KW-1185">Reference proteome</keyword>
<organism evidence="2 3">
    <name type="scientific">Duganella radicis</name>
    <dbReference type="NCBI Taxonomy" id="551988"/>
    <lineage>
        <taxon>Bacteria</taxon>
        <taxon>Pseudomonadati</taxon>
        <taxon>Pseudomonadota</taxon>
        <taxon>Betaproteobacteria</taxon>
        <taxon>Burkholderiales</taxon>
        <taxon>Oxalobacteraceae</taxon>
        <taxon>Telluria group</taxon>
        <taxon>Duganella</taxon>
    </lineage>
</organism>
<keyword evidence="1" id="KW-0812">Transmembrane</keyword>
<feature type="transmembrane region" description="Helical" evidence="1">
    <location>
        <begin position="75"/>
        <end position="97"/>
    </location>
</feature>
<dbReference type="AlphaFoldDB" id="A0A6L6PG09"/>
<evidence type="ECO:0000256" key="1">
    <source>
        <dbReference type="SAM" id="Phobius"/>
    </source>
</evidence>
<dbReference type="OrthoDB" id="6548186at2"/>
<evidence type="ECO:0000313" key="2">
    <source>
        <dbReference type="EMBL" id="MTV37954.1"/>
    </source>
</evidence>
<protein>
    <recommendedName>
        <fullName evidence="4">DUF1640 domain-containing protein</fullName>
    </recommendedName>
</protein>
<dbReference type="EMBL" id="WNKY01000008">
    <property type="protein sequence ID" value="MTV37954.1"/>
    <property type="molecule type" value="Genomic_DNA"/>
</dbReference>
<evidence type="ECO:0000313" key="3">
    <source>
        <dbReference type="Proteomes" id="UP000475582"/>
    </source>
</evidence>
<name>A0A6L6PG09_9BURK</name>
<dbReference type="Proteomes" id="UP000475582">
    <property type="component" value="Unassembled WGS sequence"/>
</dbReference>